<keyword evidence="1" id="KW-0560">Oxidoreductase</keyword>
<dbReference type="PRINTS" id="PR00420">
    <property type="entry name" value="RNGMNOXGNASE"/>
</dbReference>
<dbReference type="GO" id="GO:0019622">
    <property type="term" value="P:3-(3-hydroxy)phenylpropionate catabolic process"/>
    <property type="evidence" value="ECO:0007669"/>
    <property type="project" value="TreeGrafter"/>
</dbReference>
<reference evidence="3 4" key="1">
    <citation type="submission" date="2018-11" db="EMBL/GenBank/DDBJ databases">
        <title>Sequencing the genomes of 1000 actinobacteria strains.</title>
        <authorList>
            <person name="Klenk H.-P."/>
        </authorList>
    </citation>
    <scope>NUCLEOTIDE SEQUENCE [LARGE SCALE GENOMIC DNA]</scope>
    <source>
        <strain evidence="3 4">DSM 14012</strain>
    </source>
</reference>
<evidence type="ECO:0000256" key="1">
    <source>
        <dbReference type="ARBA" id="ARBA00023002"/>
    </source>
</evidence>
<dbReference type="InterPro" id="IPR036188">
    <property type="entry name" value="FAD/NAD-bd_sf"/>
</dbReference>
<dbReference type="Gene3D" id="3.50.50.60">
    <property type="entry name" value="FAD/NAD(P)-binding domain"/>
    <property type="match status" value="1"/>
</dbReference>
<dbReference type="PANTHER" id="PTHR43476:SF3">
    <property type="entry name" value="FAD-BINDING MONOOXYGENASE"/>
    <property type="match status" value="1"/>
</dbReference>
<feature type="domain" description="FAD-binding" evidence="2">
    <location>
        <begin position="2"/>
        <end position="318"/>
    </location>
</feature>
<evidence type="ECO:0000313" key="3">
    <source>
        <dbReference type="EMBL" id="ROR81596.1"/>
    </source>
</evidence>
<accession>A0A3N2C260</accession>
<dbReference type="Pfam" id="PF01494">
    <property type="entry name" value="FAD_binding_3"/>
    <property type="match status" value="1"/>
</dbReference>
<dbReference type="Gene3D" id="3.30.70.2450">
    <property type="match status" value="1"/>
</dbReference>
<keyword evidence="4" id="KW-1185">Reference proteome</keyword>
<organism evidence="3 4">
    <name type="scientific">Plantibacter flavus</name>
    <dbReference type="NCBI Taxonomy" id="150123"/>
    <lineage>
        <taxon>Bacteria</taxon>
        <taxon>Bacillati</taxon>
        <taxon>Actinomycetota</taxon>
        <taxon>Actinomycetes</taxon>
        <taxon>Micrococcales</taxon>
        <taxon>Microbacteriaceae</taxon>
        <taxon>Plantibacter</taxon>
    </lineage>
</organism>
<sequence>MTEVLVIGGGPVGLVSAILLAQAGVDVTVWERRSDPPSGTRAIGIHPPSLDLFERLGVLDEIRRDAVRIDQGEAWNAGRRLGAVVFRDRPVPHPYVAALEQWRTERFLRARLEAVAPGSLRTGTSCTRLMPAEDGVLVSGSDAGGTVSTRAAVVVVAAGGRATVDGMQAPGPAHRYRDRYLMGDVADRSGAGSIARVHLHHRGVVESFPLPHGTRRYVVHTGYSVDQDAARPEPTASDLASLVAERTGDDVDPATNTMLSAFGVLRRRRKRVVDGRVVYLGDAAHEISPIGGQGMNLGWSDARVFAPLIARMTTGHLSTQHDVAAAVSRQQRAIRRASWQAELNMRLGRPLPSPLVGVRDLALRTALNGPAMPILADAYTMRWLR</sequence>
<dbReference type="InterPro" id="IPR050631">
    <property type="entry name" value="PheA/TfdB_FAD_monoxygenase"/>
</dbReference>
<comment type="caution">
    <text evidence="3">The sequence shown here is derived from an EMBL/GenBank/DDBJ whole genome shotgun (WGS) entry which is preliminary data.</text>
</comment>
<dbReference type="PANTHER" id="PTHR43476">
    <property type="entry name" value="3-(3-HYDROXY-PHENYL)PROPIONATE/3-HYDROXYCINNAMIC ACID HYDROXYLASE"/>
    <property type="match status" value="1"/>
</dbReference>
<evidence type="ECO:0000313" key="4">
    <source>
        <dbReference type="Proteomes" id="UP000266915"/>
    </source>
</evidence>
<proteinExistence type="predicted"/>
<dbReference type="GO" id="GO:0008688">
    <property type="term" value="F:3-(3-hydroxyphenyl)propionate hydroxylase activity"/>
    <property type="evidence" value="ECO:0007669"/>
    <property type="project" value="TreeGrafter"/>
</dbReference>
<dbReference type="RefSeq" id="WP_085510701.1">
    <property type="nucleotide sequence ID" value="NZ_FXAP01000001.1"/>
</dbReference>
<dbReference type="EMBL" id="RKHL01000001">
    <property type="protein sequence ID" value="ROR81596.1"/>
    <property type="molecule type" value="Genomic_DNA"/>
</dbReference>
<dbReference type="GO" id="GO:0071949">
    <property type="term" value="F:FAD binding"/>
    <property type="evidence" value="ECO:0007669"/>
    <property type="project" value="InterPro"/>
</dbReference>
<evidence type="ECO:0000259" key="2">
    <source>
        <dbReference type="Pfam" id="PF01494"/>
    </source>
</evidence>
<dbReference type="AlphaFoldDB" id="A0A3N2C260"/>
<gene>
    <name evidence="3" type="ORF">EDD42_1663</name>
</gene>
<dbReference type="SUPFAM" id="SSF51905">
    <property type="entry name" value="FAD/NAD(P)-binding domain"/>
    <property type="match status" value="1"/>
</dbReference>
<name>A0A3N2C260_9MICO</name>
<dbReference type="Proteomes" id="UP000266915">
    <property type="component" value="Unassembled WGS sequence"/>
</dbReference>
<dbReference type="InterPro" id="IPR002938">
    <property type="entry name" value="FAD-bd"/>
</dbReference>
<protein>
    <submittedName>
        <fullName evidence="3">2-polyprenyl-6-methoxyphenol hydroxylase-like FAD-dependent oxidoreductase</fullName>
    </submittedName>
</protein>